<dbReference type="Pfam" id="PF06445">
    <property type="entry name" value="GyrI-like"/>
    <property type="match status" value="1"/>
</dbReference>
<organism evidence="2 3">
    <name type="scientific">Mucilaginibacter pankratovii</name>
    <dbReference type="NCBI Taxonomy" id="2772110"/>
    <lineage>
        <taxon>Bacteria</taxon>
        <taxon>Pseudomonadati</taxon>
        <taxon>Bacteroidota</taxon>
        <taxon>Sphingobacteriia</taxon>
        <taxon>Sphingobacteriales</taxon>
        <taxon>Sphingobacteriaceae</taxon>
        <taxon>Mucilaginibacter</taxon>
    </lineage>
</organism>
<dbReference type="RefSeq" id="WP_191187542.1">
    <property type="nucleotide sequence ID" value="NZ_JACWMY010000002.1"/>
</dbReference>
<name>A0ABR7WKL4_9SPHI</name>
<gene>
    <name evidence="2" type="ORF">IDJ77_03495</name>
</gene>
<dbReference type="InterPro" id="IPR029442">
    <property type="entry name" value="GyrI-like"/>
</dbReference>
<evidence type="ECO:0000259" key="1">
    <source>
        <dbReference type="SMART" id="SM00871"/>
    </source>
</evidence>
<dbReference type="InterPro" id="IPR010499">
    <property type="entry name" value="AraC_E-bd"/>
</dbReference>
<accession>A0ABR7WKL4</accession>
<proteinExistence type="predicted"/>
<dbReference type="Gene3D" id="3.20.80.10">
    <property type="entry name" value="Regulatory factor, effector binding domain"/>
    <property type="match status" value="1"/>
</dbReference>
<evidence type="ECO:0000313" key="2">
    <source>
        <dbReference type="EMBL" id="MBD1362864.1"/>
    </source>
</evidence>
<protein>
    <submittedName>
        <fullName evidence="2">GyrI-like domain-containing protein</fullName>
    </submittedName>
</protein>
<reference evidence="2 3" key="1">
    <citation type="submission" date="2020-09" db="EMBL/GenBank/DDBJ databases">
        <title>Novel species of Mucilaginibacter isolated from a glacier on the Tibetan Plateau.</title>
        <authorList>
            <person name="Liu Q."/>
            <person name="Xin Y.-H."/>
        </authorList>
    </citation>
    <scope>NUCLEOTIDE SEQUENCE [LARGE SCALE GENOMIC DNA]</scope>
    <source>
        <strain evidence="2 3">ZT4R22</strain>
    </source>
</reference>
<evidence type="ECO:0000313" key="3">
    <source>
        <dbReference type="Proteomes" id="UP000606600"/>
    </source>
</evidence>
<feature type="domain" description="AraC effector-binding" evidence="1">
    <location>
        <begin position="1"/>
        <end position="157"/>
    </location>
</feature>
<dbReference type="SMART" id="SM00871">
    <property type="entry name" value="AraC_E_bind"/>
    <property type="match status" value="1"/>
</dbReference>
<comment type="caution">
    <text evidence="2">The sequence shown here is derived from an EMBL/GenBank/DDBJ whole genome shotgun (WGS) entry which is preliminary data.</text>
</comment>
<sequence>MQPRFETLPEKKFIGRHLTMSYTDNKTGELWRGFMPKRREIANTIGTELYSIEVYPEDFFIGFNPAAQFEKWAAVEVSSVASVPEGMETLLSPAGLYAVFVHYGPASTGPVTFRYIFTEWLPSSAYVVDQRPHFAIMGEKYKSDSADSEEEIWIPVRAK</sequence>
<dbReference type="EMBL" id="JACWMY010000002">
    <property type="protein sequence ID" value="MBD1362864.1"/>
    <property type="molecule type" value="Genomic_DNA"/>
</dbReference>
<keyword evidence="3" id="KW-1185">Reference proteome</keyword>
<dbReference type="InterPro" id="IPR011256">
    <property type="entry name" value="Reg_factor_effector_dom_sf"/>
</dbReference>
<dbReference type="Proteomes" id="UP000606600">
    <property type="component" value="Unassembled WGS sequence"/>
</dbReference>
<dbReference type="SUPFAM" id="SSF55136">
    <property type="entry name" value="Probable bacterial effector-binding domain"/>
    <property type="match status" value="1"/>
</dbReference>